<accession>A0A9K3CQN9</accession>
<evidence type="ECO:0000256" key="1">
    <source>
        <dbReference type="SAM" id="MobiDB-lite"/>
    </source>
</evidence>
<gene>
    <name evidence="2" type="ORF">KIPB_002469</name>
</gene>
<evidence type="ECO:0000313" key="3">
    <source>
        <dbReference type="Proteomes" id="UP000265618"/>
    </source>
</evidence>
<feature type="region of interest" description="Disordered" evidence="1">
    <location>
        <begin position="958"/>
        <end position="981"/>
    </location>
</feature>
<feature type="compositionally biased region" description="Polar residues" evidence="1">
    <location>
        <begin position="960"/>
        <end position="981"/>
    </location>
</feature>
<dbReference type="AlphaFoldDB" id="A0A9K3CQN9"/>
<name>A0A9K3CQN9_9EUKA</name>
<evidence type="ECO:0000313" key="2">
    <source>
        <dbReference type="EMBL" id="GIQ81504.1"/>
    </source>
</evidence>
<sequence length="1160" mass="120429">MTTAYPQYLSTDGSGQALWAPLPEPSLSATAAADLSVGDPVIVNSLGTFSPVVTSPAGLGPSSHLKRVVAKEHTSMAEDIHGNIVVVYGHATPDVASVRLVAAVGPTIAFGPEVSVSFDREIYYPVIVYNEAADCFFIVFTKYISTGSIGYAVTVTVLPSGSLSLGVATAIGTVSSDMWTPPIHCVYHRSSGTVLIAYRNSSNYGFALAATVTDPNTITFHTEFPYTVGCSKASYLAHDPVSNDTLLLYCGFARALSVAGTTISSGSDVYFASAHYAVAAFDPVTHQALIAYYFGNTRMAVADIAGNVVSVTGAMVVTSQGTAALAIEYDYSRSSMMFATHYNSAHDRASIWEVSVAGSTISVGYPPLEFTSGAQESLDMHYSTATHSLFLAYTDPTGDEYRAMRLYTTEQRHTLGAGAYGGIVSEAAAAHDVAVVVSATGVASGLQDLTPGSTYYLRLDGSLSQLPASPVVSTGVAMSATTLQVAPPLASDGSRFTTRGSVSAGDPLVLNHDGTVSSVREFPAGYGGTMTIGSSFRDSRVSLAANDHGVLAVYQDTSKDGYARFITVDGDSVAYGLDVQFPSGHHAKAPQVVYDVAHDVFVVVYNDENNSDHTTALVVSVSRSGSISLGSSVVVSATAGIDVNITYDAQAQKVVVAYVTIGQDGYVVLGTVAGTSISFELALQFSSSTPGLLSLIYHPFQNLTIIGYQGVGGSGDFRLLSVVGSGLFLSLVGTLNGNQTLHGDIATDPVTGDMLFVYTQYLLVNSIEARVGTLSAGSLTLGPSYTICTGLVGIPSVVHDPQTSGMLVVYPDTHAKGHVGTSVPVTLSGSTVSVGTPTAFNAIESSVAPTVVYNPASQCMVLAYSDLNSGYQGYTLPYHTTIWSNLSRGCVGIGTESAVDSGVVSVSLAGSTAGGLSGLVPGAEYYILPNGSVSLSGSTPGSEYLGRAISATDLHIASPTVPSDTHTTEMTVPPSLRSSSPTELSMYLGHTGVAKYSTSTTGNMLSMAVDDEYALGLSTVETGSIAANSVSSLFLPGYTEITTGLDSGWDNTSGFHDLGVTLRGSDGISSPAAVYMSVTITGFYSGTYTVSDTVVYHVTSVSTDWKIAGGSLFYGGDYLTSSVVTGSTADTSYPLIFKLCFWDVSTPSDSTTTLRAIRTP</sequence>
<keyword evidence="3" id="KW-1185">Reference proteome</keyword>
<organism evidence="2 3">
    <name type="scientific">Kipferlia bialata</name>
    <dbReference type="NCBI Taxonomy" id="797122"/>
    <lineage>
        <taxon>Eukaryota</taxon>
        <taxon>Metamonada</taxon>
        <taxon>Carpediemonas-like organisms</taxon>
        <taxon>Kipferlia</taxon>
    </lineage>
</organism>
<dbReference type="EMBL" id="BDIP01000412">
    <property type="protein sequence ID" value="GIQ81504.1"/>
    <property type="molecule type" value="Genomic_DNA"/>
</dbReference>
<comment type="caution">
    <text evidence="2">The sequence shown here is derived from an EMBL/GenBank/DDBJ whole genome shotgun (WGS) entry which is preliminary data.</text>
</comment>
<protein>
    <submittedName>
        <fullName evidence="2">Uncharacterized protein</fullName>
    </submittedName>
</protein>
<dbReference type="Proteomes" id="UP000265618">
    <property type="component" value="Unassembled WGS sequence"/>
</dbReference>
<reference evidence="2 3" key="1">
    <citation type="journal article" date="2018" name="PLoS ONE">
        <title>The draft genome of Kipferlia bialata reveals reductive genome evolution in fornicate parasites.</title>
        <authorList>
            <person name="Tanifuji G."/>
            <person name="Takabayashi S."/>
            <person name="Kume K."/>
            <person name="Takagi M."/>
            <person name="Nakayama T."/>
            <person name="Kamikawa R."/>
            <person name="Inagaki Y."/>
            <person name="Hashimoto T."/>
        </authorList>
    </citation>
    <scope>NUCLEOTIDE SEQUENCE [LARGE SCALE GENOMIC DNA]</scope>
    <source>
        <strain evidence="2">NY0173</strain>
    </source>
</reference>
<proteinExistence type="predicted"/>